<feature type="transmembrane region" description="Helical" evidence="3">
    <location>
        <begin position="100"/>
        <end position="117"/>
    </location>
</feature>
<keyword evidence="2 3" id="KW-0472">Membrane</keyword>
<sequence length="193" mass="20107">MTPVPSQSFSPLDPNGRSVSWKLIAIVITALCLSVASYIEIPMVPVPITAQTYVLLTAAGLLGWKLGAASTILWLSLGALGLPVLAGGSSGLDYFSGPTAGYLFAFPLAVAVVGLLFERGWNTKNIVLAFLAMLLGHTVCLGFGGAWLSFTIGPEKAFLKGVLPFLLGGVIKSALTVATVLVVDRFLGSNRAQ</sequence>
<organism evidence="4 5">
    <name type="scientific">Marinobacter xiaoshiensis</name>
    <dbReference type="NCBI Taxonomy" id="3073652"/>
    <lineage>
        <taxon>Bacteria</taxon>
        <taxon>Pseudomonadati</taxon>
        <taxon>Pseudomonadota</taxon>
        <taxon>Gammaproteobacteria</taxon>
        <taxon>Pseudomonadales</taxon>
        <taxon>Marinobacteraceae</taxon>
        <taxon>Marinobacter</taxon>
    </lineage>
</organism>
<dbReference type="InterPro" id="IPR003784">
    <property type="entry name" value="BioY"/>
</dbReference>
<dbReference type="RefSeq" id="WP_310966841.1">
    <property type="nucleotide sequence ID" value="NZ_JAVMBO010000018.1"/>
</dbReference>
<feature type="transmembrane region" description="Helical" evidence="3">
    <location>
        <begin position="162"/>
        <end position="183"/>
    </location>
</feature>
<reference evidence="4" key="1">
    <citation type="submission" date="2023-09" db="EMBL/GenBank/DDBJ databases">
        <title>Marinobacter sediminicola sp. nov. and Marinobacter maritimum sp. nov., isolated from marine sediment.</title>
        <authorList>
            <person name="An J."/>
        </authorList>
    </citation>
    <scope>NUCLEOTIDE SEQUENCE</scope>
    <source>
        <strain evidence="4">F60267</strain>
    </source>
</reference>
<keyword evidence="2" id="KW-1003">Cell membrane</keyword>
<accession>A0ABU2HKU0</accession>
<gene>
    <name evidence="4" type="ORF">RKA07_16380</name>
</gene>
<protein>
    <recommendedName>
        <fullName evidence="2">Biotin transporter</fullName>
    </recommendedName>
</protein>
<dbReference type="PANTHER" id="PTHR34295">
    <property type="entry name" value="BIOTIN TRANSPORTER BIOY"/>
    <property type="match status" value="1"/>
</dbReference>
<dbReference type="PANTHER" id="PTHR34295:SF1">
    <property type="entry name" value="BIOTIN TRANSPORTER BIOY"/>
    <property type="match status" value="1"/>
</dbReference>
<evidence type="ECO:0000256" key="2">
    <source>
        <dbReference type="PIRNR" id="PIRNR016661"/>
    </source>
</evidence>
<feature type="transmembrane region" description="Helical" evidence="3">
    <location>
        <begin position="53"/>
        <end position="80"/>
    </location>
</feature>
<dbReference type="Pfam" id="PF02632">
    <property type="entry name" value="BioY"/>
    <property type="match status" value="1"/>
</dbReference>
<keyword evidence="3" id="KW-0812">Transmembrane</keyword>
<comment type="caution">
    <text evidence="4">The sequence shown here is derived from an EMBL/GenBank/DDBJ whole genome shotgun (WGS) entry which is preliminary data.</text>
</comment>
<keyword evidence="2" id="KW-0813">Transport</keyword>
<dbReference type="Gene3D" id="1.10.1760.20">
    <property type="match status" value="1"/>
</dbReference>
<feature type="transmembrane region" description="Helical" evidence="3">
    <location>
        <begin position="126"/>
        <end position="150"/>
    </location>
</feature>
<evidence type="ECO:0000313" key="4">
    <source>
        <dbReference type="EMBL" id="MDS1311679.1"/>
    </source>
</evidence>
<dbReference type="Proteomes" id="UP001267407">
    <property type="component" value="Unassembled WGS sequence"/>
</dbReference>
<keyword evidence="3" id="KW-1133">Transmembrane helix</keyword>
<evidence type="ECO:0000256" key="3">
    <source>
        <dbReference type="SAM" id="Phobius"/>
    </source>
</evidence>
<evidence type="ECO:0000256" key="1">
    <source>
        <dbReference type="ARBA" id="ARBA00010692"/>
    </source>
</evidence>
<name>A0ABU2HKU0_9GAMM</name>
<comment type="similarity">
    <text evidence="1 2">Belongs to the BioY family.</text>
</comment>
<proteinExistence type="inferred from homology"/>
<comment type="subcellular location">
    <subcellularLocation>
        <location evidence="2">Cell membrane</location>
        <topology evidence="2">Multi-pass membrane protein</topology>
    </subcellularLocation>
</comment>
<dbReference type="PIRSF" id="PIRSF016661">
    <property type="entry name" value="BioY"/>
    <property type="match status" value="1"/>
</dbReference>
<feature type="transmembrane region" description="Helical" evidence="3">
    <location>
        <begin position="20"/>
        <end position="41"/>
    </location>
</feature>
<evidence type="ECO:0000313" key="5">
    <source>
        <dbReference type="Proteomes" id="UP001267407"/>
    </source>
</evidence>
<dbReference type="EMBL" id="JAVMBO010000018">
    <property type="protein sequence ID" value="MDS1311679.1"/>
    <property type="molecule type" value="Genomic_DNA"/>
</dbReference>
<keyword evidence="5" id="KW-1185">Reference proteome</keyword>